<keyword evidence="3" id="KW-1185">Reference proteome</keyword>
<evidence type="ECO:0000313" key="3">
    <source>
        <dbReference type="Proteomes" id="UP000198420"/>
    </source>
</evidence>
<proteinExistence type="predicted"/>
<feature type="domain" description="Transposase Helix-turn-helix" evidence="1">
    <location>
        <begin position="4"/>
        <end position="42"/>
    </location>
</feature>
<keyword evidence="2" id="KW-0378">Hydrolase</keyword>
<organism evidence="2 3">
    <name type="scientific">Actinomadura mexicana</name>
    <dbReference type="NCBI Taxonomy" id="134959"/>
    <lineage>
        <taxon>Bacteria</taxon>
        <taxon>Bacillati</taxon>
        <taxon>Actinomycetota</taxon>
        <taxon>Actinomycetes</taxon>
        <taxon>Streptosporangiales</taxon>
        <taxon>Thermomonosporaceae</taxon>
        <taxon>Actinomadura</taxon>
    </lineage>
</organism>
<dbReference type="Pfam" id="PF13613">
    <property type="entry name" value="HTH_Tnp_4"/>
    <property type="match status" value="1"/>
</dbReference>
<dbReference type="EMBL" id="FZNP01000001">
    <property type="protein sequence ID" value="SNR23977.1"/>
    <property type="molecule type" value="Genomic_DNA"/>
</dbReference>
<dbReference type="GO" id="GO:0004519">
    <property type="term" value="F:endonuclease activity"/>
    <property type="evidence" value="ECO:0007669"/>
    <property type="project" value="UniProtKB-KW"/>
</dbReference>
<name>A0A238UQN8_9ACTN</name>
<dbReference type="Proteomes" id="UP000198420">
    <property type="component" value="Unassembled WGS sequence"/>
</dbReference>
<evidence type="ECO:0000259" key="1">
    <source>
        <dbReference type="Pfam" id="PF13613"/>
    </source>
</evidence>
<dbReference type="AlphaFoldDB" id="A0A238UQN8"/>
<reference evidence="3" key="1">
    <citation type="submission" date="2017-06" db="EMBL/GenBank/DDBJ databases">
        <authorList>
            <person name="Varghese N."/>
            <person name="Submissions S."/>
        </authorList>
    </citation>
    <scope>NUCLEOTIDE SEQUENCE [LARGE SCALE GENOMIC DNA]</scope>
    <source>
        <strain evidence="3">DSM 44485</strain>
    </source>
</reference>
<accession>A0A238UQN8</accession>
<protein>
    <submittedName>
        <fullName evidence="2">Helix-turn-helix of DDE superfamily endonuclease</fullName>
    </submittedName>
</protein>
<sequence length="72" mass="7852">MLVLVLVLVHLRKGETFADTAAGFGVLVATAWRYVEEIVALLLRVPQLRAALRKAPASERTASGHGDERDII</sequence>
<gene>
    <name evidence="2" type="ORF">SAMN06265355_101247</name>
</gene>
<dbReference type="InterPro" id="IPR027805">
    <property type="entry name" value="Transposase_HTH_dom"/>
</dbReference>
<evidence type="ECO:0000313" key="2">
    <source>
        <dbReference type="EMBL" id="SNR23977.1"/>
    </source>
</evidence>
<keyword evidence="2" id="KW-0540">Nuclease</keyword>
<keyword evidence="2" id="KW-0255">Endonuclease</keyword>